<dbReference type="InterPro" id="IPR026444">
    <property type="entry name" value="Secre_tail"/>
</dbReference>
<evidence type="ECO:0000313" key="3">
    <source>
        <dbReference type="Proteomes" id="UP000223913"/>
    </source>
</evidence>
<evidence type="ECO:0000259" key="1">
    <source>
        <dbReference type="Pfam" id="PF18962"/>
    </source>
</evidence>
<dbReference type="NCBIfam" id="TIGR04183">
    <property type="entry name" value="Por_Secre_tail"/>
    <property type="match status" value="1"/>
</dbReference>
<sequence>MVSVSAQKQAERTLSWSIGEAQLSRGKDVMVKYPLVVSISDAANTPQLGTSTIRFFYDAGYLESVSVENVENGYEVSGYNLSKDVYGEVFGFAGGGGVFAQFDIIANNANLINLSETPVHILDFTFRVKPGAKIPLCAALVLDNNSSGSEKGNYQDVGYLVNDSGIVGTYFMNKDTRQTFLADDEVHNFMWSRSIAFDKLIDKLEDRAGRMVVEKSAGCLQPQQRPETAVLRDFRAKKLGLDQAVLDWRTSSEFNNDFFDVQRSEDGLVFETISTVRGQWNATETTTYQFLDEEVKPGKAYYRLAQVDREGNTKYSAVRTLEFAGQDPAADQLEVSFYPNPSKGITNIRANRFFTGFSLTVLDSRGSMVQFLQNVSSGDVLDLTSLDAGVYNLVLKNEEDDDNPLVKSLVISR</sequence>
<evidence type="ECO:0000313" key="2">
    <source>
        <dbReference type="EMBL" id="PHN02335.1"/>
    </source>
</evidence>
<dbReference type="EMBL" id="PDUD01000041">
    <property type="protein sequence ID" value="PHN02335.1"/>
    <property type="molecule type" value="Genomic_DNA"/>
</dbReference>
<protein>
    <recommendedName>
        <fullName evidence="1">Secretion system C-terminal sorting domain-containing protein</fullName>
    </recommendedName>
</protein>
<dbReference type="Gene3D" id="2.60.40.10">
    <property type="entry name" value="Immunoglobulins"/>
    <property type="match status" value="1"/>
</dbReference>
<name>A0A2D0N1G4_FLAN2</name>
<dbReference type="AlphaFoldDB" id="A0A2D0N1G4"/>
<organism evidence="2 3">
    <name type="scientific">Flavilitoribacter nigricans (strain ATCC 23147 / DSM 23189 / NBRC 102662 / NCIMB 1420 / SS-2)</name>
    <name type="common">Lewinella nigricans</name>
    <dbReference type="NCBI Taxonomy" id="1122177"/>
    <lineage>
        <taxon>Bacteria</taxon>
        <taxon>Pseudomonadati</taxon>
        <taxon>Bacteroidota</taxon>
        <taxon>Saprospiria</taxon>
        <taxon>Saprospirales</taxon>
        <taxon>Lewinellaceae</taxon>
        <taxon>Flavilitoribacter</taxon>
    </lineage>
</organism>
<dbReference type="Pfam" id="PF18962">
    <property type="entry name" value="Por_Secre_tail"/>
    <property type="match status" value="1"/>
</dbReference>
<comment type="caution">
    <text evidence="2">The sequence shown here is derived from an EMBL/GenBank/DDBJ whole genome shotgun (WGS) entry which is preliminary data.</text>
</comment>
<feature type="domain" description="Secretion system C-terminal sorting" evidence="1">
    <location>
        <begin position="338"/>
        <end position="399"/>
    </location>
</feature>
<proteinExistence type="predicted"/>
<gene>
    <name evidence="2" type="ORF">CRP01_32335</name>
</gene>
<reference evidence="2 3" key="1">
    <citation type="submission" date="2017-10" db="EMBL/GenBank/DDBJ databases">
        <title>The draft genome sequence of Lewinella nigricans NBRC 102662.</title>
        <authorList>
            <person name="Wang K."/>
        </authorList>
    </citation>
    <scope>NUCLEOTIDE SEQUENCE [LARGE SCALE GENOMIC DNA]</scope>
    <source>
        <strain evidence="2 3">NBRC 102662</strain>
    </source>
</reference>
<keyword evidence="3" id="KW-1185">Reference proteome</keyword>
<dbReference type="InterPro" id="IPR013783">
    <property type="entry name" value="Ig-like_fold"/>
</dbReference>
<accession>A0A2D0N1G4</accession>
<dbReference type="Proteomes" id="UP000223913">
    <property type="component" value="Unassembled WGS sequence"/>
</dbReference>